<feature type="domain" description="Transposase IS204/IS1001/IS1096/IS1165 DDE" evidence="12">
    <location>
        <begin position="271"/>
        <end position="386"/>
    </location>
</feature>
<comment type="subcellular location">
    <subcellularLocation>
        <location evidence="1">Membrane</location>
        <topology evidence="1">Multi-pass membrane protein</topology>
    </subcellularLocation>
</comment>
<evidence type="ECO:0000256" key="3">
    <source>
        <dbReference type="ARBA" id="ARBA00022692"/>
    </source>
</evidence>
<name>A0A853IJY3_9GAMM</name>
<evidence type="ECO:0000256" key="4">
    <source>
        <dbReference type="ARBA" id="ARBA00022832"/>
    </source>
</evidence>
<dbReference type="RefSeq" id="WP_180569976.1">
    <property type="nucleotide sequence ID" value="NZ_JACCKB010000032.1"/>
</dbReference>
<keyword evidence="9 10" id="KW-0472">Membrane</keyword>
<dbReference type="InterPro" id="IPR005804">
    <property type="entry name" value="FA_desaturase_dom"/>
</dbReference>
<protein>
    <submittedName>
        <fullName evidence="13">Fatty acid desaturase</fullName>
    </submittedName>
</protein>
<dbReference type="GO" id="GO:0006631">
    <property type="term" value="P:fatty acid metabolic process"/>
    <property type="evidence" value="ECO:0007669"/>
    <property type="project" value="UniProtKB-KW"/>
</dbReference>
<dbReference type="Pfam" id="PF01610">
    <property type="entry name" value="DDE_Tnp_ISL3"/>
    <property type="match status" value="1"/>
</dbReference>
<comment type="caution">
    <text evidence="13">The sequence shown here is derived from an EMBL/GenBank/DDBJ whole genome shotgun (WGS) entry which is preliminary data.</text>
</comment>
<evidence type="ECO:0000256" key="1">
    <source>
        <dbReference type="ARBA" id="ARBA00004141"/>
    </source>
</evidence>
<proteinExistence type="inferred from homology"/>
<organism evidence="13 14">
    <name type="scientific">Spartinivicinus marinus</name>
    <dbReference type="NCBI Taxonomy" id="2994442"/>
    <lineage>
        <taxon>Bacteria</taxon>
        <taxon>Pseudomonadati</taxon>
        <taxon>Pseudomonadota</taxon>
        <taxon>Gammaproteobacteria</taxon>
        <taxon>Oceanospirillales</taxon>
        <taxon>Zooshikellaceae</taxon>
        <taxon>Spartinivicinus</taxon>
    </lineage>
</organism>
<dbReference type="GO" id="GO:0016717">
    <property type="term" value="F:oxidoreductase activity, acting on paired donors, with oxidation of a pair of donors resulting in the reduction of molecular oxygen to two molecules of water"/>
    <property type="evidence" value="ECO:0007669"/>
    <property type="project" value="InterPro"/>
</dbReference>
<reference evidence="13 14" key="1">
    <citation type="submission" date="2020-07" db="EMBL/GenBank/DDBJ databases">
        <title>Endozoicomonas sp. nov., isolated from sediment.</title>
        <authorList>
            <person name="Gu T."/>
        </authorList>
    </citation>
    <scope>NUCLEOTIDE SEQUENCE [LARGE SCALE GENOMIC DNA]</scope>
    <source>
        <strain evidence="13 14">SM1973</strain>
    </source>
</reference>
<evidence type="ECO:0000256" key="7">
    <source>
        <dbReference type="ARBA" id="ARBA00023004"/>
    </source>
</evidence>
<feature type="transmembrane region" description="Helical" evidence="10">
    <location>
        <begin position="6"/>
        <end position="33"/>
    </location>
</feature>
<evidence type="ECO:0000259" key="11">
    <source>
        <dbReference type="Pfam" id="PF00487"/>
    </source>
</evidence>
<dbReference type="EMBL" id="JACCKB010000032">
    <property type="protein sequence ID" value="NYZ67956.1"/>
    <property type="molecule type" value="Genomic_DNA"/>
</dbReference>
<comment type="similarity">
    <text evidence="2">Belongs to the fatty acid desaturase type 2 family.</text>
</comment>
<dbReference type="AlphaFoldDB" id="A0A853IJY3"/>
<keyword evidence="7" id="KW-0408">Iron</keyword>
<dbReference type="CDD" id="cd03505">
    <property type="entry name" value="Delta9-FADS-like"/>
    <property type="match status" value="1"/>
</dbReference>
<keyword evidence="6" id="KW-0560">Oxidoreductase</keyword>
<dbReference type="PANTHER" id="PTHR11351:SF33">
    <property type="entry name" value="DELTA-9 FATTY ACID DESATURASE, DESA"/>
    <property type="match status" value="1"/>
</dbReference>
<evidence type="ECO:0000256" key="9">
    <source>
        <dbReference type="ARBA" id="ARBA00023136"/>
    </source>
</evidence>
<keyword evidence="4" id="KW-0276">Fatty acid metabolism</keyword>
<feature type="transmembrane region" description="Helical" evidence="10">
    <location>
        <begin position="140"/>
        <end position="163"/>
    </location>
</feature>
<dbReference type="InterPro" id="IPR002560">
    <property type="entry name" value="Transposase_DDE"/>
</dbReference>
<dbReference type="GO" id="GO:0016020">
    <property type="term" value="C:membrane"/>
    <property type="evidence" value="ECO:0007669"/>
    <property type="project" value="UniProtKB-SubCell"/>
</dbReference>
<evidence type="ECO:0000256" key="8">
    <source>
        <dbReference type="ARBA" id="ARBA00023098"/>
    </source>
</evidence>
<accession>A0A853IJY3</accession>
<dbReference type="InterPro" id="IPR015876">
    <property type="entry name" value="Acyl-CoA_DS"/>
</dbReference>
<gene>
    <name evidence="13" type="ORF">H0A36_18225</name>
</gene>
<evidence type="ECO:0000256" key="10">
    <source>
        <dbReference type="SAM" id="Phobius"/>
    </source>
</evidence>
<feature type="domain" description="Fatty acid desaturase" evidence="11">
    <location>
        <begin position="16"/>
        <end position="215"/>
    </location>
</feature>
<evidence type="ECO:0000313" key="14">
    <source>
        <dbReference type="Proteomes" id="UP000569732"/>
    </source>
</evidence>
<dbReference type="Pfam" id="PF00487">
    <property type="entry name" value="FA_desaturase"/>
    <property type="match status" value="1"/>
</dbReference>
<keyword evidence="3 10" id="KW-0812">Transmembrane</keyword>
<keyword evidence="8" id="KW-0443">Lipid metabolism</keyword>
<sequence>MWYNGLLQLSIGELILAVILLTHLTIISVTIYLHRFSAHNALELHPALQHIFRAWLWLTTGMTTKAWTAIHRKHHAKCETEEDPHSPVIKGIKKVFWQGAELYREEAENEETLERYGQRTPNDWIENNVYSRFPSLGVSLLLIVDLLMFGIIGLTVWAIQMIWIPLFAAGVINGLGHHTGYRNFECKDAARNICPWGILIGGEELHNNHHTFPNSPKLSAKPWEFDIGWLYIKILCFLKLADVKHKKPVSYTDNKKKHIDTETIMAVINNRFQIMVHYRKQVISPIIKIEKSLAKNKKLFRRAHKLLARETSLVNPAHQERITHLLEHSHILKIIYEKRIALQSIWQTTFKDKHERVEALKEWCQQAEASGIKALADFAALLRSYRLASPVSG</sequence>
<dbReference type="Proteomes" id="UP000569732">
    <property type="component" value="Unassembled WGS sequence"/>
</dbReference>
<evidence type="ECO:0000259" key="12">
    <source>
        <dbReference type="Pfam" id="PF01610"/>
    </source>
</evidence>
<dbReference type="PANTHER" id="PTHR11351">
    <property type="entry name" value="ACYL-COA DESATURASE"/>
    <property type="match status" value="1"/>
</dbReference>
<evidence type="ECO:0000256" key="5">
    <source>
        <dbReference type="ARBA" id="ARBA00022989"/>
    </source>
</evidence>
<evidence type="ECO:0000256" key="2">
    <source>
        <dbReference type="ARBA" id="ARBA00008749"/>
    </source>
</evidence>
<keyword evidence="5 10" id="KW-1133">Transmembrane helix</keyword>
<evidence type="ECO:0000256" key="6">
    <source>
        <dbReference type="ARBA" id="ARBA00023002"/>
    </source>
</evidence>
<evidence type="ECO:0000313" key="13">
    <source>
        <dbReference type="EMBL" id="NYZ67956.1"/>
    </source>
</evidence>
<keyword evidence="14" id="KW-1185">Reference proteome</keyword>